<comment type="caution">
    <text evidence="3">The sequence shown here is derived from an EMBL/GenBank/DDBJ whole genome shotgun (WGS) entry which is preliminary data.</text>
</comment>
<accession>A0A9Q0KMY9</accession>
<evidence type="ECO:0000259" key="2">
    <source>
        <dbReference type="Pfam" id="PF23598"/>
    </source>
</evidence>
<dbReference type="EMBL" id="JAMYWD010000004">
    <property type="protein sequence ID" value="KAJ4973459.1"/>
    <property type="molecule type" value="Genomic_DNA"/>
</dbReference>
<sequence>MSSPTSSHLPFLQVEELILKWDAGSFSKSLLPNNHMFLPKLKLLRVRKSPYSSLPKGLGQLTSLEILDIRTCSKIKSIPEGELQHLTALRELMIMRCSALSQRYQKEIGEDWSKISHIPNIFIDGEKIK</sequence>
<gene>
    <name evidence="3" type="ORF">NE237_006633</name>
</gene>
<organism evidence="3 4">
    <name type="scientific">Protea cynaroides</name>
    <dbReference type="NCBI Taxonomy" id="273540"/>
    <lineage>
        <taxon>Eukaryota</taxon>
        <taxon>Viridiplantae</taxon>
        <taxon>Streptophyta</taxon>
        <taxon>Embryophyta</taxon>
        <taxon>Tracheophyta</taxon>
        <taxon>Spermatophyta</taxon>
        <taxon>Magnoliopsida</taxon>
        <taxon>Proteales</taxon>
        <taxon>Proteaceae</taxon>
        <taxon>Protea</taxon>
    </lineage>
</organism>
<protein>
    <recommendedName>
        <fullName evidence="2">Disease resistance R13L4/SHOC-2-like LRR domain-containing protein</fullName>
    </recommendedName>
</protein>
<name>A0A9Q0KMY9_9MAGN</name>
<evidence type="ECO:0000256" key="1">
    <source>
        <dbReference type="ARBA" id="ARBA00022737"/>
    </source>
</evidence>
<dbReference type="InterPro" id="IPR055414">
    <property type="entry name" value="LRR_R13L4/SHOC2-like"/>
</dbReference>
<keyword evidence="4" id="KW-1185">Reference proteome</keyword>
<dbReference type="AlphaFoldDB" id="A0A9Q0KMY9"/>
<reference evidence="3" key="1">
    <citation type="journal article" date="2023" name="Plant J.">
        <title>The genome of the king protea, Protea cynaroides.</title>
        <authorList>
            <person name="Chang J."/>
            <person name="Duong T.A."/>
            <person name="Schoeman C."/>
            <person name="Ma X."/>
            <person name="Roodt D."/>
            <person name="Barker N."/>
            <person name="Li Z."/>
            <person name="Van de Peer Y."/>
            <person name="Mizrachi E."/>
        </authorList>
    </citation>
    <scope>NUCLEOTIDE SEQUENCE</scope>
    <source>
        <tissue evidence="3">Young leaves</tissue>
    </source>
</reference>
<dbReference type="OrthoDB" id="2018467at2759"/>
<dbReference type="InterPro" id="IPR032675">
    <property type="entry name" value="LRR_dom_sf"/>
</dbReference>
<dbReference type="Gene3D" id="3.80.10.10">
    <property type="entry name" value="Ribonuclease Inhibitor"/>
    <property type="match status" value="1"/>
</dbReference>
<dbReference type="Pfam" id="PF23598">
    <property type="entry name" value="LRR_14"/>
    <property type="match status" value="1"/>
</dbReference>
<feature type="domain" description="Disease resistance R13L4/SHOC-2-like LRR" evidence="2">
    <location>
        <begin position="29"/>
        <end position="125"/>
    </location>
</feature>
<dbReference type="Proteomes" id="UP001141806">
    <property type="component" value="Unassembled WGS sequence"/>
</dbReference>
<dbReference type="SUPFAM" id="SSF52047">
    <property type="entry name" value="RNI-like"/>
    <property type="match status" value="1"/>
</dbReference>
<evidence type="ECO:0000313" key="3">
    <source>
        <dbReference type="EMBL" id="KAJ4973459.1"/>
    </source>
</evidence>
<evidence type="ECO:0000313" key="4">
    <source>
        <dbReference type="Proteomes" id="UP001141806"/>
    </source>
</evidence>
<keyword evidence="1" id="KW-0677">Repeat</keyword>
<dbReference type="PANTHER" id="PTHR36766">
    <property type="entry name" value="PLANT BROAD-SPECTRUM MILDEW RESISTANCE PROTEIN RPW8"/>
    <property type="match status" value="1"/>
</dbReference>
<dbReference type="PANTHER" id="PTHR36766:SF30">
    <property type="entry name" value="TIR-NBS TYPE DISEASE RESISTANCE PROTEIN-RELATED"/>
    <property type="match status" value="1"/>
</dbReference>
<proteinExistence type="predicted"/>